<dbReference type="PROSITE" id="PS51375">
    <property type="entry name" value="PPR"/>
    <property type="match status" value="7"/>
</dbReference>
<reference evidence="4 5" key="1">
    <citation type="submission" date="2024-11" db="EMBL/GenBank/DDBJ databases">
        <title>Chromosome-level genome assembly of Eucalyptus globulus Labill. provides insights into its genome evolution.</title>
        <authorList>
            <person name="Li X."/>
        </authorList>
    </citation>
    <scope>NUCLEOTIDE SEQUENCE [LARGE SCALE GENOMIC DNA]</scope>
    <source>
        <strain evidence="4">CL2024</strain>
        <tissue evidence="4">Fresh tender leaves</tissue>
    </source>
</reference>
<dbReference type="Proteomes" id="UP001634007">
    <property type="component" value="Unassembled WGS sequence"/>
</dbReference>
<dbReference type="Pfam" id="PF12854">
    <property type="entry name" value="PPR_1"/>
    <property type="match status" value="2"/>
</dbReference>
<dbReference type="PANTHER" id="PTHR47938">
    <property type="entry name" value="RESPIRATORY COMPLEX I CHAPERONE (CIA84), PUTATIVE (AFU_ORTHOLOGUE AFUA_2G06020)-RELATED"/>
    <property type="match status" value="1"/>
</dbReference>
<feature type="repeat" description="PPR" evidence="3">
    <location>
        <begin position="323"/>
        <end position="357"/>
    </location>
</feature>
<name>A0ABD3LNV8_EUCGL</name>
<dbReference type="Gene3D" id="1.25.40.10">
    <property type="entry name" value="Tetratricopeptide repeat domain"/>
    <property type="match status" value="4"/>
</dbReference>
<dbReference type="Pfam" id="PF13041">
    <property type="entry name" value="PPR_2"/>
    <property type="match status" value="2"/>
</dbReference>
<dbReference type="PANTHER" id="PTHR47938:SF45">
    <property type="entry name" value="PENTACOTRIPEPTIDE-REPEAT REGION OF PRORP DOMAIN-CONTAINING PROTEIN"/>
    <property type="match status" value="1"/>
</dbReference>
<evidence type="ECO:0000256" key="2">
    <source>
        <dbReference type="ARBA" id="ARBA00022737"/>
    </source>
</evidence>
<feature type="repeat" description="PPR" evidence="3">
    <location>
        <begin position="393"/>
        <end position="427"/>
    </location>
</feature>
<feature type="repeat" description="PPR" evidence="3">
    <location>
        <begin position="358"/>
        <end position="392"/>
    </location>
</feature>
<dbReference type="Pfam" id="PF01535">
    <property type="entry name" value="PPR"/>
    <property type="match status" value="1"/>
</dbReference>
<proteinExistence type="inferred from homology"/>
<feature type="repeat" description="PPR" evidence="3">
    <location>
        <begin position="252"/>
        <end position="286"/>
    </location>
</feature>
<dbReference type="EMBL" id="JBJKBG010000001">
    <property type="protein sequence ID" value="KAL3753429.1"/>
    <property type="molecule type" value="Genomic_DNA"/>
</dbReference>
<dbReference type="AlphaFoldDB" id="A0ABD3LNV8"/>
<sequence length="541" mass="61148">MVAHKSWAAHQIFMDCKKLPFSYHCGFFFSSATSSSSFPWISPLRVPGCTSSSKPCPPPASSSILVETRRKPRSISHQDAIDLMDHERDPQRALDIFNRVADQKGFNHNNATFATILQKLACSNKFQAVDAVLQQMTYETCKFHEGIFLNLMKHFSRSHMHEKVLDMFHLIYPIVREKPSLTAISTCLNCLVESNQIGLAKKLLLHSMKVLNLRPNTCIFNILVKHHCKNGDIESAFEVVREMKMSKCSYPNLITYSTLMDCLCKSGRVKDALQLFEEMIAKDQIVPDALTYNVLINGFCKSGKVDGARKIMDFMRNNGCNPNVYNFSTLMNGMCKEGRLQEAKGVIAEMKDLGMKLDAVGYTTLINSFCRSGRTDEALELIKEMKNIGCKADIVTFNVLLGGLCREGRFPEALQMLERLPFEGVHLNKVSYRIVLNSLCQKDEIEKATELLLLMFVRGFLPHYETSNELLSSLCKKGMTFDAVRALFGLVEMGFTPKPDLWSLLVEVICRERKLLVTFELLDKLTGQKGKMLPPTAEIDQ</sequence>
<dbReference type="NCBIfam" id="TIGR00756">
    <property type="entry name" value="PPR"/>
    <property type="match status" value="7"/>
</dbReference>
<feature type="repeat" description="PPR" evidence="3">
    <location>
        <begin position="216"/>
        <end position="250"/>
    </location>
</feature>
<dbReference type="InterPro" id="IPR002885">
    <property type="entry name" value="PPR_rpt"/>
</dbReference>
<dbReference type="SUPFAM" id="SSF81901">
    <property type="entry name" value="HCP-like"/>
    <property type="match status" value="1"/>
</dbReference>
<evidence type="ECO:0000313" key="4">
    <source>
        <dbReference type="EMBL" id="KAL3753429.1"/>
    </source>
</evidence>
<organism evidence="4 5">
    <name type="scientific">Eucalyptus globulus</name>
    <name type="common">Tasmanian blue gum</name>
    <dbReference type="NCBI Taxonomy" id="34317"/>
    <lineage>
        <taxon>Eukaryota</taxon>
        <taxon>Viridiplantae</taxon>
        <taxon>Streptophyta</taxon>
        <taxon>Embryophyta</taxon>
        <taxon>Tracheophyta</taxon>
        <taxon>Spermatophyta</taxon>
        <taxon>Magnoliopsida</taxon>
        <taxon>eudicotyledons</taxon>
        <taxon>Gunneridae</taxon>
        <taxon>Pentapetalae</taxon>
        <taxon>rosids</taxon>
        <taxon>malvids</taxon>
        <taxon>Myrtales</taxon>
        <taxon>Myrtaceae</taxon>
        <taxon>Myrtoideae</taxon>
        <taxon>Eucalypteae</taxon>
        <taxon>Eucalyptus</taxon>
    </lineage>
</organism>
<feature type="repeat" description="PPR" evidence="3">
    <location>
        <begin position="428"/>
        <end position="462"/>
    </location>
</feature>
<accession>A0ABD3LNV8</accession>
<comment type="similarity">
    <text evidence="1">Belongs to the PPR family. P subfamily.</text>
</comment>
<gene>
    <name evidence="4" type="ORF">ACJRO7_000774</name>
</gene>
<evidence type="ECO:0000256" key="1">
    <source>
        <dbReference type="ARBA" id="ARBA00007626"/>
    </source>
</evidence>
<comment type="caution">
    <text evidence="4">The sequence shown here is derived from an EMBL/GenBank/DDBJ whole genome shotgun (WGS) entry which is preliminary data.</text>
</comment>
<protein>
    <recommendedName>
        <fullName evidence="6">Pentatricopeptide repeat-containing protein At5g18475</fullName>
    </recommendedName>
</protein>
<feature type="repeat" description="PPR" evidence="3">
    <location>
        <begin position="288"/>
        <end position="322"/>
    </location>
</feature>
<keyword evidence="2" id="KW-0677">Repeat</keyword>
<dbReference type="InterPro" id="IPR011990">
    <property type="entry name" value="TPR-like_helical_dom_sf"/>
</dbReference>
<evidence type="ECO:0008006" key="6">
    <source>
        <dbReference type="Google" id="ProtNLM"/>
    </source>
</evidence>
<keyword evidence="5" id="KW-1185">Reference proteome</keyword>
<evidence type="ECO:0000256" key="3">
    <source>
        <dbReference type="PROSITE-ProRule" id="PRU00708"/>
    </source>
</evidence>
<evidence type="ECO:0000313" key="5">
    <source>
        <dbReference type="Proteomes" id="UP001634007"/>
    </source>
</evidence>